<dbReference type="GO" id="GO:0005829">
    <property type="term" value="C:cytosol"/>
    <property type="evidence" value="ECO:0007669"/>
    <property type="project" value="TreeGrafter"/>
</dbReference>
<dbReference type="InterPro" id="IPR003123">
    <property type="entry name" value="VPS9"/>
</dbReference>
<feature type="region of interest" description="Disordered" evidence="1">
    <location>
        <begin position="503"/>
        <end position="611"/>
    </location>
</feature>
<dbReference type="AlphaFoldDB" id="A0A2A2KVW3"/>
<dbReference type="GO" id="GO:0016192">
    <property type="term" value="P:vesicle-mediated transport"/>
    <property type="evidence" value="ECO:0007669"/>
    <property type="project" value="InterPro"/>
</dbReference>
<keyword evidence="4" id="KW-1185">Reference proteome</keyword>
<dbReference type="GO" id="GO:0030139">
    <property type="term" value="C:endocytic vesicle"/>
    <property type="evidence" value="ECO:0007669"/>
    <property type="project" value="TreeGrafter"/>
</dbReference>
<dbReference type="EMBL" id="LIAE01007617">
    <property type="protein sequence ID" value="PAV78090.1"/>
    <property type="molecule type" value="Genomic_DNA"/>
</dbReference>
<organism evidence="3 4">
    <name type="scientific">Diploscapter pachys</name>
    <dbReference type="NCBI Taxonomy" id="2018661"/>
    <lineage>
        <taxon>Eukaryota</taxon>
        <taxon>Metazoa</taxon>
        <taxon>Ecdysozoa</taxon>
        <taxon>Nematoda</taxon>
        <taxon>Chromadorea</taxon>
        <taxon>Rhabditida</taxon>
        <taxon>Rhabditina</taxon>
        <taxon>Rhabditomorpha</taxon>
        <taxon>Rhabditoidea</taxon>
        <taxon>Rhabditidae</taxon>
        <taxon>Diploscapter</taxon>
    </lineage>
</organism>
<evidence type="ECO:0000259" key="2">
    <source>
        <dbReference type="PROSITE" id="PS51205"/>
    </source>
</evidence>
<gene>
    <name evidence="3" type="ORF">WR25_12170</name>
</gene>
<dbReference type="InterPro" id="IPR045046">
    <property type="entry name" value="Vps9-like"/>
</dbReference>
<dbReference type="GO" id="GO:0005085">
    <property type="term" value="F:guanyl-nucleotide exchange factor activity"/>
    <property type="evidence" value="ECO:0007669"/>
    <property type="project" value="InterPro"/>
</dbReference>
<dbReference type="InterPro" id="IPR037191">
    <property type="entry name" value="VPS9_dom_sf"/>
</dbReference>
<feature type="compositionally biased region" description="Basic and acidic residues" evidence="1">
    <location>
        <begin position="514"/>
        <end position="526"/>
    </location>
</feature>
<dbReference type="Pfam" id="PF02204">
    <property type="entry name" value="VPS9"/>
    <property type="match status" value="1"/>
</dbReference>
<sequence length="1020" mass="114053">MRRERSDLCSSSSAFRLARHTERSPEPATATASGGSPALSNNKQHNQGSPPSRNLSMRQAMRPPPMNADDPQNINKCIEELRRKRLQSPNDMLLPRRESSSKNSSSKPFTANISNTNAVIGQPQQMHECNNNDKQLCIEMPQIALRQRSNNYASWRGSRAEHRLSVPNLAPELPLAAERQTAKAIREKLGRNGDGELSVINEGLITPVIRRKQFDQPSAAAQAVSPPSSIANSMVNQNDTGVLPMGGTVARGREALEALFIQQQHLDDKISPTGMAPKFPAESHLGSALQPVHKRFLSDRNSRNPIAQPQIQSGVAPTPQSQQKESELVWRRAKNQSNFPVKPGHTTTNGSQPHQRGSLYIPSPVSPKLPTGQNNVWNAVNSELKSRQQKIAKVRPTLQPRSNSNSTRPSIGSAKMPLESNGETAIMQPGVSGSSNREHRRSSDYAQLSDFATVEIGTARQSNRGRDDDAVSVAGTVFEEPWDSSAWENLLDLANHGDDTHAIREPIQEEDSDSDRTAGDSTRMHESDDEEEYLDGMWNGASGNGRRTLPSDRVTQKAWEREDKQNGAAIDVNSRYSTLDSRMDDSFNGSLTRQKHGRASPPYSLNSLPRPLSRFSQHQVGSIDDLPTALPSLSPILKGEKPRQTEPIGRSIQAYVEQLASLTEGPSACFGMTLRQFITCTKETKETEAQAVYRNVRQFMNGMKNYLVKHGEGKLHDIIEEESSRLSANQFLNIDAVLESVLHKLLIKEVKSLLYYTLVNSMARTGELKRLSHGLNAIRPIELNKYGFTNEQNLVVPSAAVMDQVKQYLRKMQHHYSPIKKLENLLKVIGLVLCCQKDINYELTVTGSRIPSRNDLVRWLVYIFTRTQTMCCEIEAYYMWELLPQQIYMQDSFYYLHALYTAISILKSDKLYLLDENGRPGFASIDFNIQWHNPSAMSGVHDVFITVAIPDEITGCIRYATMPNVPHMNTARLNRIIAHQHGITNPDDYGLYLIVNGFENLLSPTECPDVIRDRLRKVII</sequence>
<dbReference type="PANTHER" id="PTHR23101">
    <property type="entry name" value="RAB GDP/GTP EXCHANGE FACTOR"/>
    <property type="match status" value="1"/>
</dbReference>
<comment type="caution">
    <text evidence="3">The sequence shown here is derived from an EMBL/GenBank/DDBJ whole genome shotgun (WGS) entry which is preliminary data.</text>
</comment>
<feature type="compositionally biased region" description="Polar residues" evidence="1">
    <location>
        <begin position="304"/>
        <end position="323"/>
    </location>
</feature>
<evidence type="ECO:0000256" key="1">
    <source>
        <dbReference type="SAM" id="MobiDB-lite"/>
    </source>
</evidence>
<dbReference type="OrthoDB" id="21085at2759"/>
<dbReference type="PROSITE" id="PS51205">
    <property type="entry name" value="VPS9"/>
    <property type="match status" value="1"/>
</dbReference>
<accession>A0A2A2KVW3</accession>
<feature type="compositionally biased region" description="Polar residues" evidence="1">
    <location>
        <begin position="335"/>
        <end position="355"/>
    </location>
</feature>
<evidence type="ECO:0000313" key="4">
    <source>
        <dbReference type="Proteomes" id="UP000218231"/>
    </source>
</evidence>
<reference evidence="3 4" key="1">
    <citation type="journal article" date="2017" name="Curr. Biol.">
        <title>Genome architecture and evolution of a unichromosomal asexual nematode.</title>
        <authorList>
            <person name="Fradin H."/>
            <person name="Zegar C."/>
            <person name="Gutwein M."/>
            <person name="Lucas J."/>
            <person name="Kovtun M."/>
            <person name="Corcoran D."/>
            <person name="Baugh L.R."/>
            <person name="Kiontke K."/>
            <person name="Gunsalus K."/>
            <person name="Fitch D.H."/>
            <person name="Piano F."/>
        </authorList>
    </citation>
    <scope>NUCLEOTIDE SEQUENCE [LARGE SCALE GENOMIC DNA]</scope>
    <source>
        <strain evidence="3">PF1309</strain>
    </source>
</reference>
<feature type="region of interest" description="Disordered" evidence="1">
    <location>
        <begin position="387"/>
        <end position="446"/>
    </location>
</feature>
<dbReference type="SUPFAM" id="SSF109993">
    <property type="entry name" value="VPS9 domain"/>
    <property type="match status" value="1"/>
</dbReference>
<dbReference type="STRING" id="2018661.A0A2A2KVW3"/>
<feature type="domain" description="VPS9" evidence="2">
    <location>
        <begin position="765"/>
        <end position="915"/>
    </location>
</feature>
<feature type="compositionally biased region" description="Polar residues" evidence="1">
    <location>
        <begin position="30"/>
        <end position="57"/>
    </location>
</feature>
<feature type="region of interest" description="Disordered" evidence="1">
    <location>
        <begin position="1"/>
        <end position="72"/>
    </location>
</feature>
<proteinExistence type="predicted"/>
<dbReference type="GO" id="GO:0031267">
    <property type="term" value="F:small GTPase binding"/>
    <property type="evidence" value="ECO:0007669"/>
    <property type="project" value="TreeGrafter"/>
</dbReference>
<feature type="region of interest" description="Disordered" evidence="1">
    <location>
        <begin position="84"/>
        <end position="111"/>
    </location>
</feature>
<feature type="compositionally biased region" description="Basic and acidic residues" evidence="1">
    <location>
        <begin position="554"/>
        <end position="565"/>
    </location>
</feature>
<dbReference type="Gene3D" id="1.20.1050.80">
    <property type="entry name" value="VPS9 domain"/>
    <property type="match status" value="1"/>
</dbReference>
<feature type="compositionally biased region" description="Polar residues" evidence="1">
    <location>
        <begin position="399"/>
        <end position="410"/>
    </location>
</feature>
<name>A0A2A2KVW3_9BILA</name>
<protein>
    <recommendedName>
        <fullName evidence="2">VPS9 domain-containing protein</fullName>
    </recommendedName>
</protein>
<dbReference type="PANTHER" id="PTHR23101:SF104">
    <property type="entry name" value="PROTEIN SPRINT"/>
    <property type="match status" value="1"/>
</dbReference>
<evidence type="ECO:0000313" key="3">
    <source>
        <dbReference type="EMBL" id="PAV78090.1"/>
    </source>
</evidence>
<dbReference type="Proteomes" id="UP000218231">
    <property type="component" value="Unassembled WGS sequence"/>
</dbReference>
<dbReference type="Pfam" id="PF23268">
    <property type="entry name" value="RIN1"/>
    <property type="match status" value="1"/>
</dbReference>
<feature type="region of interest" description="Disordered" evidence="1">
    <location>
        <begin position="304"/>
        <end position="374"/>
    </location>
</feature>